<dbReference type="OrthoDB" id="9815459at2"/>
<proteinExistence type="inferred from homology"/>
<evidence type="ECO:0000256" key="2">
    <source>
        <dbReference type="ARBA" id="ARBA00012418"/>
    </source>
</evidence>
<evidence type="ECO:0000256" key="9">
    <source>
        <dbReference type="ARBA" id="ARBA00048552"/>
    </source>
</evidence>
<dbReference type="SUPFAM" id="SSF63562">
    <property type="entry name" value="RPB6/omega subunit-like"/>
    <property type="match status" value="1"/>
</dbReference>
<evidence type="ECO:0000256" key="6">
    <source>
        <dbReference type="ARBA" id="ARBA00022695"/>
    </source>
</evidence>
<comment type="similarity">
    <text evidence="1 10">Belongs to the RNA polymerase subunit omega family.</text>
</comment>
<comment type="subunit">
    <text evidence="10">The RNAP catalytic core consists of 2 alpha, 1 beta, 1 beta' and 1 omega subunit. When a sigma factor is associated with the core the holoenzyme is formed, which can initiate transcription.</text>
</comment>
<evidence type="ECO:0000256" key="7">
    <source>
        <dbReference type="ARBA" id="ARBA00023163"/>
    </source>
</evidence>
<evidence type="ECO:0000256" key="3">
    <source>
        <dbReference type="ARBA" id="ARBA00013725"/>
    </source>
</evidence>
<dbReference type="EMBL" id="VMHE01000002">
    <property type="protein sequence ID" value="TSJ67089.1"/>
    <property type="molecule type" value="Genomic_DNA"/>
</dbReference>
<dbReference type="GO" id="GO:0003899">
    <property type="term" value="F:DNA-directed RNA polymerase activity"/>
    <property type="evidence" value="ECO:0007669"/>
    <property type="project" value="UniProtKB-UniRule"/>
</dbReference>
<keyword evidence="5 10" id="KW-0808">Transferase</keyword>
<evidence type="ECO:0000313" key="11">
    <source>
        <dbReference type="EMBL" id="TSJ67089.1"/>
    </source>
</evidence>
<accession>A0A556PRT5</accession>
<dbReference type="GO" id="GO:0000428">
    <property type="term" value="C:DNA-directed RNA polymerase complex"/>
    <property type="evidence" value="ECO:0007669"/>
    <property type="project" value="UniProtKB-KW"/>
</dbReference>
<keyword evidence="6 10" id="KW-0548">Nucleotidyltransferase</keyword>
<dbReference type="InterPro" id="IPR036161">
    <property type="entry name" value="RPB6/omega-like_sf"/>
</dbReference>
<comment type="function">
    <text evidence="10">Promotes RNA polymerase assembly. Latches the N- and C-terminal regions of the beta' subunit thereby facilitating its interaction with the beta and alpha subunits.</text>
</comment>
<keyword evidence="7 10" id="KW-0804">Transcription</keyword>
<dbReference type="EC" id="2.7.7.6" evidence="2 10"/>
<evidence type="ECO:0000313" key="12">
    <source>
        <dbReference type="Proteomes" id="UP000316425"/>
    </source>
</evidence>
<dbReference type="RefSeq" id="WP_144087678.1">
    <property type="nucleotide sequence ID" value="NZ_VMHE01000002.1"/>
</dbReference>
<dbReference type="HAMAP" id="MF_00366">
    <property type="entry name" value="RNApol_bact_RpoZ"/>
    <property type="match status" value="1"/>
</dbReference>
<dbReference type="GO" id="GO:0003677">
    <property type="term" value="F:DNA binding"/>
    <property type="evidence" value="ECO:0007669"/>
    <property type="project" value="UniProtKB-UniRule"/>
</dbReference>
<evidence type="ECO:0000256" key="8">
    <source>
        <dbReference type="ARBA" id="ARBA00029924"/>
    </source>
</evidence>
<gene>
    <name evidence="10" type="primary">rpoZ</name>
    <name evidence="11" type="ORF">FPQ13_02205</name>
</gene>
<dbReference type="PANTHER" id="PTHR34476">
    <property type="entry name" value="DNA-DIRECTED RNA POLYMERASE SUBUNIT OMEGA"/>
    <property type="match status" value="1"/>
</dbReference>
<dbReference type="Pfam" id="PF01192">
    <property type="entry name" value="RNA_pol_Rpb6"/>
    <property type="match status" value="1"/>
</dbReference>
<dbReference type="GO" id="GO:0006351">
    <property type="term" value="P:DNA-templated transcription"/>
    <property type="evidence" value="ECO:0007669"/>
    <property type="project" value="UniProtKB-UniRule"/>
</dbReference>
<organism evidence="11 12">
    <name type="scientific">Allobacillus salarius</name>
    <dbReference type="NCBI Taxonomy" id="1955272"/>
    <lineage>
        <taxon>Bacteria</taxon>
        <taxon>Bacillati</taxon>
        <taxon>Bacillota</taxon>
        <taxon>Bacilli</taxon>
        <taxon>Bacillales</taxon>
        <taxon>Bacillaceae</taxon>
        <taxon>Allobacillus</taxon>
    </lineage>
</organism>
<dbReference type="PANTHER" id="PTHR34476:SF1">
    <property type="entry name" value="DNA-DIRECTED RNA POLYMERASE SUBUNIT OMEGA"/>
    <property type="match status" value="1"/>
</dbReference>
<comment type="caution">
    <text evidence="11">The sequence shown here is derived from an EMBL/GenBank/DDBJ whole genome shotgun (WGS) entry which is preliminary data.</text>
</comment>
<protein>
    <recommendedName>
        <fullName evidence="3 10">DNA-directed RNA polymerase subunit omega</fullName>
        <shortName evidence="10">RNAP omega subunit</shortName>
        <ecNumber evidence="2 10">2.7.7.6</ecNumber>
    </recommendedName>
    <alternativeName>
        <fullName evidence="10">RNA polymerase omega subunit</fullName>
    </alternativeName>
    <alternativeName>
        <fullName evidence="8 10">Transcriptase subunit omega</fullName>
    </alternativeName>
</protein>
<evidence type="ECO:0000256" key="4">
    <source>
        <dbReference type="ARBA" id="ARBA00022478"/>
    </source>
</evidence>
<comment type="catalytic activity">
    <reaction evidence="9 10">
        <text>RNA(n) + a ribonucleoside 5'-triphosphate = RNA(n+1) + diphosphate</text>
        <dbReference type="Rhea" id="RHEA:21248"/>
        <dbReference type="Rhea" id="RHEA-COMP:14527"/>
        <dbReference type="Rhea" id="RHEA-COMP:17342"/>
        <dbReference type="ChEBI" id="CHEBI:33019"/>
        <dbReference type="ChEBI" id="CHEBI:61557"/>
        <dbReference type="ChEBI" id="CHEBI:140395"/>
        <dbReference type="EC" id="2.7.7.6"/>
    </reaction>
</comment>
<reference evidence="11 12" key="1">
    <citation type="submission" date="2019-07" db="EMBL/GenBank/DDBJ databases">
        <title>Allobacillus sp. nov. SKP isolated from shrimp paste of Euphausiacea.</title>
        <authorList>
            <person name="Kanchanasin P."/>
            <person name="Tanasupawat S."/>
            <person name="Shi W."/>
            <person name="Wu L."/>
            <person name="Ma J."/>
        </authorList>
    </citation>
    <scope>NUCLEOTIDE SEQUENCE [LARGE SCALE GENOMIC DNA]</scope>
    <source>
        <strain evidence="11 12">SKP4-8</strain>
    </source>
</reference>
<evidence type="ECO:0000256" key="1">
    <source>
        <dbReference type="ARBA" id="ARBA00006711"/>
    </source>
</evidence>
<dbReference type="Proteomes" id="UP000316425">
    <property type="component" value="Unassembled WGS sequence"/>
</dbReference>
<dbReference type="NCBIfam" id="TIGR00690">
    <property type="entry name" value="rpoZ"/>
    <property type="match status" value="1"/>
</dbReference>
<name>A0A556PRT5_9BACI</name>
<dbReference type="AlphaFoldDB" id="A0A556PRT5"/>
<keyword evidence="4 10" id="KW-0240">DNA-directed RNA polymerase</keyword>
<keyword evidence="12" id="KW-1185">Reference proteome</keyword>
<dbReference type="SMART" id="SM01409">
    <property type="entry name" value="RNA_pol_Rpb6"/>
    <property type="match status" value="1"/>
</dbReference>
<dbReference type="InterPro" id="IPR006110">
    <property type="entry name" value="Pol_omega/Rpo6/RPB6"/>
</dbReference>
<evidence type="ECO:0000256" key="10">
    <source>
        <dbReference type="HAMAP-Rule" id="MF_00366"/>
    </source>
</evidence>
<dbReference type="InterPro" id="IPR003716">
    <property type="entry name" value="DNA-dir_RNA_pol_omega"/>
</dbReference>
<dbReference type="Gene3D" id="3.90.940.10">
    <property type="match status" value="1"/>
</dbReference>
<evidence type="ECO:0000256" key="5">
    <source>
        <dbReference type="ARBA" id="ARBA00022679"/>
    </source>
</evidence>
<sequence>MLEPSVDNLLKKIDSKYAIVTIAAQRARELHQKENYMVENPTSKKWVGIALEEILDEKLTVKQ</sequence>